<dbReference type="InterPro" id="IPR022431">
    <property type="entry name" value="Cyclic_DHFL_synthase_mqnC"/>
</dbReference>
<dbReference type="SFLD" id="SFLDS00029">
    <property type="entry name" value="Radical_SAM"/>
    <property type="match status" value="1"/>
</dbReference>
<dbReference type="InterPro" id="IPR058240">
    <property type="entry name" value="rSAM_sf"/>
</dbReference>
<dbReference type="Gene3D" id="3.20.20.70">
    <property type="entry name" value="Aldolase class I"/>
    <property type="match status" value="1"/>
</dbReference>
<dbReference type="GO" id="GO:0016765">
    <property type="term" value="F:transferase activity, transferring alkyl or aryl (other than methyl) groups"/>
    <property type="evidence" value="ECO:0007669"/>
    <property type="project" value="InterPro"/>
</dbReference>
<feature type="binding site" evidence="6 7">
    <location>
        <position position="72"/>
    </location>
    <ligand>
        <name>[4Fe-4S] cluster</name>
        <dbReference type="ChEBI" id="CHEBI:49883"/>
        <note>4Fe-4S-S-AdoMet</note>
    </ligand>
</feature>
<gene>
    <name evidence="6" type="primary">mqnC</name>
    <name evidence="10" type="ordered locus">Desac_1410</name>
</gene>
<dbReference type="KEGG" id="dao:Desac_1410"/>
<dbReference type="InterPro" id="IPR013785">
    <property type="entry name" value="Aldolase_TIM"/>
</dbReference>
<dbReference type="Proteomes" id="UP000000483">
    <property type="component" value="Chromosome"/>
</dbReference>
<keyword evidence="3 6" id="KW-0479">Metal-binding</keyword>
<name>F2NJ94_DESAR</name>
<evidence type="ECO:0000256" key="5">
    <source>
        <dbReference type="ARBA" id="ARBA00023014"/>
    </source>
</evidence>
<dbReference type="InterPro" id="IPR020050">
    <property type="entry name" value="FO_synthase_su2"/>
</dbReference>
<feature type="binding site" evidence="6 7">
    <location>
        <position position="69"/>
    </location>
    <ligand>
        <name>[4Fe-4S] cluster</name>
        <dbReference type="ChEBI" id="CHEBI:49883"/>
        <note>4Fe-4S-S-AdoMet</note>
    </ligand>
</feature>
<dbReference type="SFLD" id="SFLDF00342">
    <property type="entry name" value="cyclic_dehypoxanthine_futalosi"/>
    <property type="match status" value="1"/>
</dbReference>
<dbReference type="STRING" id="880072.Desac_1410"/>
<dbReference type="NCBIfam" id="TIGR03699">
    <property type="entry name" value="menaquin_MqnC"/>
    <property type="match status" value="1"/>
</dbReference>
<keyword evidence="1 6" id="KW-0004">4Fe-4S</keyword>
<keyword evidence="4 6" id="KW-0408">Iron</keyword>
<keyword evidence="5 6" id="KW-0411">Iron-sulfur</keyword>
<dbReference type="HOGENOM" id="CLU_040406_1_0_7"/>
<dbReference type="SFLD" id="SFLDF00343">
    <property type="entry name" value="aminofutalosine_synthase_(mqnE"/>
    <property type="match status" value="1"/>
</dbReference>
<evidence type="ECO:0000256" key="4">
    <source>
        <dbReference type="ARBA" id="ARBA00023004"/>
    </source>
</evidence>
<dbReference type="HAMAP" id="MF_00992">
    <property type="entry name" value="MqnC"/>
    <property type="match status" value="1"/>
</dbReference>
<comment type="cofactor">
    <cofactor evidence="6 7">
        <name>[4Fe-4S] cluster</name>
        <dbReference type="ChEBI" id="CHEBI:49883"/>
    </cofactor>
    <text evidence="6 7">Binds 1 [4Fe-4S] cluster. The cluster is coordinated with 3 cysteines and an exchangeable S-adenosyl-L-methionine.</text>
</comment>
<dbReference type="CDD" id="cd01335">
    <property type="entry name" value="Radical_SAM"/>
    <property type="match status" value="1"/>
</dbReference>
<feature type="binding site" evidence="8">
    <location>
        <position position="308"/>
    </location>
    <ligand>
        <name>(3R)-3-methyl-D-ornithine</name>
        <dbReference type="ChEBI" id="CHEBI:64642"/>
    </ligand>
</feature>
<dbReference type="SFLD" id="SFLDG01064">
    <property type="entry name" value="F420__menaquinone_cofactor_bio"/>
    <property type="match status" value="1"/>
</dbReference>
<dbReference type="GO" id="GO:0009234">
    <property type="term" value="P:menaquinone biosynthetic process"/>
    <property type="evidence" value="ECO:0007669"/>
    <property type="project" value="UniProtKB-UniRule"/>
</dbReference>
<evidence type="ECO:0000313" key="10">
    <source>
        <dbReference type="EMBL" id="AEB09266.1"/>
    </source>
</evidence>
<dbReference type="Pfam" id="PF19288">
    <property type="entry name" value="CofH_C"/>
    <property type="match status" value="1"/>
</dbReference>
<keyword evidence="2 6" id="KW-0949">S-adenosyl-L-methionine</keyword>
<feature type="binding site" evidence="8">
    <location>
        <position position="175"/>
    </location>
    <ligand>
        <name>S-adenosyl-L-methionine</name>
        <dbReference type="ChEBI" id="CHEBI:59789"/>
    </ligand>
</feature>
<feature type="binding site" evidence="8">
    <location>
        <position position="286"/>
    </location>
    <ligand>
        <name>(3R)-3-methyl-D-ornithine</name>
        <dbReference type="ChEBI" id="CHEBI:64642"/>
    </ligand>
</feature>
<organism evidence="10 11">
    <name type="scientific">Desulfobacca acetoxidans (strain ATCC 700848 / DSM 11109 / ASRB2)</name>
    <dbReference type="NCBI Taxonomy" id="880072"/>
    <lineage>
        <taxon>Bacteria</taxon>
        <taxon>Pseudomonadati</taxon>
        <taxon>Thermodesulfobacteriota</taxon>
        <taxon>Desulfobaccia</taxon>
        <taxon>Desulfobaccales</taxon>
        <taxon>Desulfobaccaceae</taxon>
        <taxon>Desulfobacca</taxon>
    </lineage>
</organism>
<dbReference type="PANTHER" id="PTHR43076:SF1">
    <property type="entry name" value="LIPOYL SYNTHASE 2"/>
    <property type="match status" value="1"/>
</dbReference>
<protein>
    <recommendedName>
        <fullName evidence="6">Cyclic dehypoxanthine futalosine synthase</fullName>
        <shortName evidence="6">Cyclic DHFL synthase</shortName>
        <ecNumber evidence="6">1.21.98.1</ecNumber>
    </recommendedName>
    <alternativeName>
        <fullName evidence="6">Dehypoxanthine futalosine cyclase</fullName>
        <shortName evidence="6">DHFL cyclase</shortName>
    </alternativeName>
    <alternativeName>
        <fullName evidence="6">Menaquinone biosynthetic enzyme MqnC</fullName>
    </alternativeName>
</protein>
<keyword evidence="11" id="KW-1185">Reference proteome</keyword>
<dbReference type="EMBL" id="CP002629">
    <property type="protein sequence ID" value="AEB09266.1"/>
    <property type="molecule type" value="Genomic_DNA"/>
</dbReference>
<evidence type="ECO:0000259" key="9">
    <source>
        <dbReference type="PROSITE" id="PS51918"/>
    </source>
</evidence>
<feature type="binding site" evidence="6 7">
    <location>
        <position position="65"/>
    </location>
    <ligand>
        <name>[4Fe-4S] cluster</name>
        <dbReference type="ChEBI" id="CHEBI:49883"/>
        <note>4Fe-4S-S-AdoMet</note>
    </ligand>
</feature>
<evidence type="ECO:0000256" key="3">
    <source>
        <dbReference type="ARBA" id="ARBA00022723"/>
    </source>
</evidence>
<dbReference type="SFLD" id="SFLDG01389">
    <property type="entry name" value="menaquinone_synthsis_involved"/>
    <property type="match status" value="1"/>
</dbReference>
<keyword evidence="6" id="KW-0560">Oxidoreductase</keyword>
<dbReference type="AlphaFoldDB" id="F2NJ94"/>
<evidence type="ECO:0000256" key="7">
    <source>
        <dbReference type="PIRSR" id="PIRSR004762-1"/>
    </source>
</evidence>
<evidence type="ECO:0000313" key="11">
    <source>
        <dbReference type="Proteomes" id="UP000000483"/>
    </source>
</evidence>
<evidence type="ECO:0000256" key="6">
    <source>
        <dbReference type="HAMAP-Rule" id="MF_00992"/>
    </source>
</evidence>
<evidence type="ECO:0000256" key="1">
    <source>
        <dbReference type="ARBA" id="ARBA00022485"/>
    </source>
</evidence>
<dbReference type="GO" id="GO:0051539">
    <property type="term" value="F:4 iron, 4 sulfur cluster binding"/>
    <property type="evidence" value="ECO:0007669"/>
    <property type="project" value="UniProtKB-KW"/>
</dbReference>
<dbReference type="InterPro" id="IPR007197">
    <property type="entry name" value="rSAM"/>
</dbReference>
<evidence type="ECO:0000256" key="2">
    <source>
        <dbReference type="ARBA" id="ARBA00022691"/>
    </source>
</evidence>
<reference evidence="10 11" key="1">
    <citation type="journal article" date="2011" name="Stand. Genomic Sci.">
        <title>Complete genome sequence of the acetate-degrading sulfate reducer Desulfobacca acetoxidans type strain (ASRB2).</title>
        <authorList>
            <person name="Goker M."/>
            <person name="Teshima H."/>
            <person name="Lapidus A."/>
            <person name="Nolan M."/>
            <person name="Lucas S."/>
            <person name="Hammon N."/>
            <person name="Deshpande S."/>
            <person name="Cheng J.F."/>
            <person name="Tapia R."/>
            <person name="Han C."/>
            <person name="Goodwin L."/>
            <person name="Pitluck S."/>
            <person name="Huntemann M."/>
            <person name="Liolios K."/>
            <person name="Ivanova N."/>
            <person name="Pagani I."/>
            <person name="Mavromatis K."/>
            <person name="Ovchinikova G."/>
            <person name="Pati A."/>
            <person name="Chen A."/>
            <person name="Palaniappan K."/>
            <person name="Land M."/>
            <person name="Hauser L."/>
            <person name="Brambilla E.M."/>
            <person name="Rohde M."/>
            <person name="Spring S."/>
            <person name="Detter J.C."/>
            <person name="Woyke T."/>
            <person name="Bristow J."/>
            <person name="Eisen J.A."/>
            <person name="Markowitz V."/>
            <person name="Hugenholtz P."/>
            <person name="Kyrpides N.C."/>
            <person name="Klenk H.P."/>
        </authorList>
    </citation>
    <scope>NUCLEOTIDE SEQUENCE [LARGE SCALE GENOMIC DNA]</scope>
    <source>
        <strain evidence="11">ATCC 700848 / DSM 11109 / ASRB2</strain>
    </source>
</reference>
<dbReference type="NCBIfam" id="TIGR00423">
    <property type="entry name" value="CofH family radical SAM protein"/>
    <property type="match status" value="1"/>
</dbReference>
<feature type="binding site" evidence="8">
    <location>
        <position position="139"/>
    </location>
    <ligand>
        <name>(3R)-3-methyl-D-ornithine</name>
        <dbReference type="ChEBI" id="CHEBI:64642"/>
    </ligand>
</feature>
<dbReference type="PIRSF" id="PIRSF004762">
    <property type="entry name" value="CHP00423"/>
    <property type="match status" value="1"/>
</dbReference>
<comment type="function">
    <text evidence="6">Radical SAM enzyme that catalyzes the cyclization of dehypoxanthine futalosine (DHFL) into cyclic dehypoxanthine futalosine (CDHFL), a step in the biosynthesis of menaquinone (MK, vitamin K2).</text>
</comment>
<accession>F2NJ94</accession>
<dbReference type="PROSITE" id="PS51918">
    <property type="entry name" value="RADICAL_SAM"/>
    <property type="match status" value="1"/>
</dbReference>
<dbReference type="RefSeq" id="WP_013706378.1">
    <property type="nucleotide sequence ID" value="NC_015388.1"/>
</dbReference>
<dbReference type="GO" id="GO:0005506">
    <property type="term" value="F:iron ion binding"/>
    <property type="evidence" value="ECO:0007669"/>
    <property type="project" value="UniProtKB-UniRule"/>
</dbReference>
<dbReference type="InterPro" id="IPR034405">
    <property type="entry name" value="F420"/>
</dbReference>
<dbReference type="GO" id="GO:0046992">
    <property type="term" value="F:oxidoreductase activity, acting on X-H and Y-H to form an X-Y bond"/>
    <property type="evidence" value="ECO:0007669"/>
    <property type="project" value="UniProtKB-UniRule"/>
</dbReference>
<dbReference type="UniPathway" id="UPA00079"/>
<evidence type="ECO:0000256" key="8">
    <source>
        <dbReference type="PIRSR" id="PIRSR004762-2"/>
    </source>
</evidence>
<dbReference type="PANTHER" id="PTHR43076">
    <property type="entry name" value="FO SYNTHASE (COFH)"/>
    <property type="match status" value="1"/>
</dbReference>
<comment type="similarity">
    <text evidence="6">Belongs to the radical SAM superfamily. MqnC family.</text>
</comment>
<reference evidence="11" key="2">
    <citation type="submission" date="2011-03" db="EMBL/GenBank/DDBJ databases">
        <title>The complete genome of Desulfobacca acetoxidans DSM 11109.</title>
        <authorList>
            <consortium name="US DOE Joint Genome Institute (JGI-PGF)"/>
            <person name="Lucas S."/>
            <person name="Copeland A."/>
            <person name="Lapidus A."/>
            <person name="Bruce D."/>
            <person name="Goodwin L."/>
            <person name="Pitluck S."/>
            <person name="Peters L."/>
            <person name="Kyrpides N."/>
            <person name="Mavromatis K."/>
            <person name="Ivanova N."/>
            <person name="Ovchinnikova G."/>
            <person name="Teshima H."/>
            <person name="Detter J.C."/>
            <person name="Han C."/>
            <person name="Land M."/>
            <person name="Hauser L."/>
            <person name="Markowitz V."/>
            <person name="Cheng J.-F."/>
            <person name="Hugenholtz P."/>
            <person name="Woyke T."/>
            <person name="Wu D."/>
            <person name="Spring S."/>
            <person name="Schueler E."/>
            <person name="Brambilla E."/>
            <person name="Klenk H.-P."/>
            <person name="Eisen J.A."/>
        </authorList>
    </citation>
    <scope>NUCLEOTIDE SEQUENCE [LARGE SCALE GENOMIC DNA]</scope>
    <source>
        <strain evidence="11">ATCC 700848 / DSM 11109 / ASRB2</strain>
    </source>
</reference>
<keyword evidence="6" id="KW-0474">Menaquinone biosynthesis</keyword>
<dbReference type="SUPFAM" id="SSF102114">
    <property type="entry name" value="Radical SAM enzymes"/>
    <property type="match status" value="1"/>
</dbReference>
<sequence>MSHSTSAIEAKITSGGRLTLTEALPLWDLDILTLGRWANYIRRQRHPETWVSYVVDRNINYTNICLSGCRFCAFFRPPGHPEGYVLPWPELTQKLEETLALGGTGVLLQGGLNPDLPFGYYKELLRFIRRSGLHVHGFSPPEITFFAKTFGLTIEEVIVHLREAGLGSIPGGGAEILTDRVRRALAPSKCTTEEWLTVMETAHRLGLRTTATMMFGHIETQAERLEHLWRLREIQDRTGGFIAFIPWSYQPGGTALGGATTDVVDYLKTLAIARIVLDNIANLQVSWVTQGAKVAQIALEFGANDFGSTMIEENVVAATGVGFRLSQQEIERQIVSAGYEPKQRDHVYRIMAPRQP</sequence>
<dbReference type="EC" id="1.21.98.1" evidence="6"/>
<proteinExistence type="inferred from homology"/>
<comment type="pathway">
    <text evidence="6">Quinol/quinone metabolism; menaquinone biosynthesis.</text>
</comment>
<feature type="domain" description="Radical SAM core" evidence="9">
    <location>
        <begin position="51"/>
        <end position="281"/>
    </location>
</feature>
<dbReference type="Pfam" id="PF04055">
    <property type="entry name" value="Radical_SAM"/>
    <property type="match status" value="1"/>
</dbReference>
<dbReference type="OrthoDB" id="9802027at2"/>
<dbReference type="InterPro" id="IPR045567">
    <property type="entry name" value="CofH/MnqC-like_C"/>
</dbReference>
<feature type="binding site" evidence="8">
    <location>
        <position position="71"/>
    </location>
    <ligand>
        <name>S-adenosyl-L-methionine</name>
        <dbReference type="ChEBI" id="CHEBI:59789"/>
    </ligand>
</feature>
<dbReference type="eggNOG" id="COG1060">
    <property type="taxonomic scope" value="Bacteria"/>
</dbReference>
<comment type="catalytic activity">
    <reaction evidence="6">
        <text>dehypoxanthine futalosine + S-adenosyl-L-methionine = cyclic dehypoxanthinylfutalosinate + 5'-deoxyadenosine + L-methionine + H(+)</text>
        <dbReference type="Rhea" id="RHEA:33083"/>
        <dbReference type="ChEBI" id="CHEBI:15378"/>
        <dbReference type="ChEBI" id="CHEBI:17319"/>
        <dbReference type="ChEBI" id="CHEBI:57844"/>
        <dbReference type="ChEBI" id="CHEBI:58864"/>
        <dbReference type="ChEBI" id="CHEBI:59789"/>
        <dbReference type="ChEBI" id="CHEBI:64270"/>
        <dbReference type="EC" id="1.21.98.1"/>
    </reaction>
</comment>
<dbReference type="GO" id="GO:0044689">
    <property type="term" value="F:7,8-didemethyl-8-hydroxy-5-deazariboflavin synthase activity"/>
    <property type="evidence" value="ECO:0007669"/>
    <property type="project" value="TreeGrafter"/>
</dbReference>